<protein>
    <submittedName>
        <fullName evidence="1">Germin protein</fullName>
    </submittedName>
</protein>
<accession>A0ACB7U2F1</accession>
<keyword evidence="2" id="KW-1185">Reference proteome</keyword>
<evidence type="ECO:0000313" key="1">
    <source>
        <dbReference type="EMBL" id="KAH7654450.1"/>
    </source>
</evidence>
<gene>
    <name evidence="1" type="ORF">IHE45_19G144300</name>
</gene>
<reference evidence="2" key="1">
    <citation type="journal article" date="2022" name="Nat. Commun.">
        <title>Chromosome evolution and the genetic basis of agronomically important traits in greater yam.</title>
        <authorList>
            <person name="Bredeson J.V."/>
            <person name="Lyons J.B."/>
            <person name="Oniyinde I.O."/>
            <person name="Okereke N.R."/>
            <person name="Kolade O."/>
            <person name="Nnabue I."/>
            <person name="Nwadili C.O."/>
            <person name="Hribova E."/>
            <person name="Parker M."/>
            <person name="Nwogha J."/>
            <person name="Shu S."/>
            <person name="Carlson J."/>
            <person name="Kariba R."/>
            <person name="Muthemba S."/>
            <person name="Knop K."/>
            <person name="Barton G.J."/>
            <person name="Sherwood A.V."/>
            <person name="Lopez-Montes A."/>
            <person name="Asiedu R."/>
            <person name="Jamnadass R."/>
            <person name="Muchugi A."/>
            <person name="Goodstein D."/>
            <person name="Egesi C.N."/>
            <person name="Featherston J."/>
            <person name="Asfaw A."/>
            <person name="Simpson G.G."/>
            <person name="Dolezel J."/>
            <person name="Hendre P.S."/>
            <person name="Van Deynze A."/>
            <person name="Kumar P.L."/>
            <person name="Obidiegwu J.E."/>
            <person name="Bhattacharjee R."/>
            <person name="Rokhsar D.S."/>
        </authorList>
    </citation>
    <scope>NUCLEOTIDE SEQUENCE [LARGE SCALE GENOMIC DNA]</scope>
    <source>
        <strain evidence="2">cv. TDa95/00328</strain>
    </source>
</reference>
<name>A0ACB7U2F1_DIOAL</name>
<sequence length="216" mass="23360">MAAHYILLLTLLSMANSFAMAYDSSPLQDFCVASNNSQLIINGLLCKNPKLVEADDFSFSGLDIAGNTMNRLGSKVTLLNAEQIAGLNTLGVSMARVDLEIYGLNPPHTHPRASEIFTLLEGKVYVGFITSSPENKLFSKVLNKGDSFVFPKGLIHFELNIGKTKAVGIAALGSQNPGFNSVADAVFGSNPKIFDDVLAKAFQLDKKIVDWVQSQF</sequence>
<proteinExistence type="predicted"/>
<organism evidence="1 2">
    <name type="scientific">Dioscorea alata</name>
    <name type="common">Purple yam</name>
    <dbReference type="NCBI Taxonomy" id="55571"/>
    <lineage>
        <taxon>Eukaryota</taxon>
        <taxon>Viridiplantae</taxon>
        <taxon>Streptophyta</taxon>
        <taxon>Embryophyta</taxon>
        <taxon>Tracheophyta</taxon>
        <taxon>Spermatophyta</taxon>
        <taxon>Magnoliopsida</taxon>
        <taxon>Liliopsida</taxon>
        <taxon>Dioscoreales</taxon>
        <taxon>Dioscoreaceae</taxon>
        <taxon>Dioscorea</taxon>
    </lineage>
</organism>
<evidence type="ECO:0000313" key="2">
    <source>
        <dbReference type="Proteomes" id="UP000827976"/>
    </source>
</evidence>
<dbReference type="Proteomes" id="UP000827976">
    <property type="component" value="Chromosome 19"/>
</dbReference>
<comment type="caution">
    <text evidence="1">The sequence shown here is derived from an EMBL/GenBank/DDBJ whole genome shotgun (WGS) entry which is preliminary data.</text>
</comment>
<dbReference type="EMBL" id="CM037029">
    <property type="protein sequence ID" value="KAH7654450.1"/>
    <property type="molecule type" value="Genomic_DNA"/>
</dbReference>